<evidence type="ECO:0000313" key="5">
    <source>
        <dbReference type="Proteomes" id="UP000272942"/>
    </source>
</evidence>
<sequence>MVCYHDIHVTPRTRSGWIRAAPREVSKWFHDLPLPNRVEFFCGLLQLCTPIELRFYGSCLEELARLHYDELRELDKESNSVIDPKGEDCLSLLFKSPSPMDHAGCTIICDSSKFDLKRLGMNPLPSSFHVLTTDSLLRSKLILRLALLRSANTVSAHAYFEALMTDNAAPMMATALQHNRDQTRLGGSASYPMFSSKWSNGISSDESEDESVRSGCLSSGELKTIEEILLIYTLAAFHPAFTFDQRQRLYTYLAALRLWSDVLRGVHAKQTRSSLSQACPNGTDTSDSGVRHQSQEVFQNCSLELTRSLELHSKRSGKNPILPCPRASHPSDAQPCSVPVCRRRGRADLLSRDTRPLPSGRCSSCETRRQANSQQADLKETLDKRQISNQFRTDSIGCNTEHPRFSLDSSDDSAVSQVSSSTYTESSIPHPSTEPHNIDPGSSSDELNSTSSRTLTASDRISVIRDLVLSTNDLSVSPRNPRNVDRREPPGSSSTHTSAGPSTSRFNPSDADVGLSHFGLGKHSKDVPEYCRLAPKRHSSGSSPISTPPSEDSGSETVALTTSPTSGYWGRKDPTLFTAIPTIYSSTTISQTTCPISGAIFRYPPPFWNPTNPNVHLFGPSFYTQSYMMPTSSLWLANSPPPPGAPWAVHPSCATFAIPPVQFASVTDPSDVESRDNADPSSSSVGLCEECNDSLPDTVDCGSAANISPSGRVNPSGSRAGSTPPAPAPTAAPSTHLIPPQTLLMFCPPGPLDLLRSGLLPIDLASGQPVQYMPINGILSNTTHVTTSVSSVDASQGENVDSPGSSNADDATAPAPPAVSIPAVTNGMNLIHPLSRYVYLSVT</sequence>
<dbReference type="Proteomes" id="UP000272942">
    <property type="component" value="Unassembled WGS sequence"/>
</dbReference>
<feature type="region of interest" description="Disordered" evidence="1">
    <location>
        <begin position="534"/>
        <end position="566"/>
    </location>
</feature>
<organism evidence="6">
    <name type="scientific">Echinostoma caproni</name>
    <dbReference type="NCBI Taxonomy" id="27848"/>
    <lineage>
        <taxon>Eukaryota</taxon>
        <taxon>Metazoa</taxon>
        <taxon>Spiralia</taxon>
        <taxon>Lophotrochozoa</taxon>
        <taxon>Platyhelminthes</taxon>
        <taxon>Trematoda</taxon>
        <taxon>Digenea</taxon>
        <taxon>Plagiorchiida</taxon>
        <taxon>Echinostomata</taxon>
        <taxon>Echinostomatoidea</taxon>
        <taxon>Echinostomatidae</taxon>
        <taxon>Echinostoma</taxon>
    </lineage>
</organism>
<dbReference type="EMBL" id="UZAN01044738">
    <property type="protein sequence ID" value="VDP81361.1"/>
    <property type="molecule type" value="Genomic_DNA"/>
</dbReference>
<dbReference type="OrthoDB" id="6361509at2759"/>
<feature type="compositionally biased region" description="Low complexity" evidence="1">
    <location>
        <begin position="540"/>
        <end position="550"/>
    </location>
</feature>
<keyword evidence="5" id="KW-1185">Reference proteome</keyword>
<feature type="compositionally biased region" description="Low complexity" evidence="1">
    <location>
        <begin position="406"/>
        <end position="427"/>
    </location>
</feature>
<accession>A0A183AKP1</accession>
<reference evidence="6" key="1">
    <citation type="submission" date="2016-06" db="UniProtKB">
        <authorList>
            <consortium name="WormBaseParasite"/>
        </authorList>
    </citation>
    <scope>IDENTIFICATION</scope>
</reference>
<evidence type="ECO:0000256" key="1">
    <source>
        <dbReference type="SAM" id="MobiDB-lite"/>
    </source>
</evidence>
<feature type="region of interest" description="Disordered" evidence="1">
    <location>
        <begin position="349"/>
        <end position="378"/>
    </location>
</feature>
<feature type="compositionally biased region" description="Polar residues" evidence="1">
    <location>
        <begin position="491"/>
        <end position="507"/>
    </location>
</feature>
<feature type="region of interest" description="Disordered" evidence="1">
    <location>
        <begin position="702"/>
        <end position="735"/>
    </location>
</feature>
<evidence type="ECO:0000313" key="4">
    <source>
        <dbReference type="EMBL" id="VDP81361.1"/>
    </source>
</evidence>
<dbReference type="PANTHER" id="PTHR16195">
    <property type="entry name" value="ZINC FINGER CCHC DOMAIN CONTAINING PROTEIN"/>
    <property type="match status" value="1"/>
</dbReference>
<feature type="region of interest" description="Disordered" evidence="1">
    <location>
        <begin position="667"/>
        <end position="689"/>
    </location>
</feature>
<evidence type="ECO:0000259" key="3">
    <source>
        <dbReference type="Pfam" id="PF26034"/>
    </source>
</evidence>
<feature type="region of interest" description="Disordered" evidence="1">
    <location>
        <begin position="390"/>
        <end position="454"/>
    </location>
</feature>
<feature type="region of interest" description="Disordered" evidence="1">
    <location>
        <begin position="789"/>
        <end position="814"/>
    </location>
</feature>
<gene>
    <name evidence="4" type="ORF">ECPE_LOCUS7526</name>
</gene>
<dbReference type="InterPro" id="IPR057327">
    <property type="entry name" value="Vts1_dom"/>
</dbReference>
<dbReference type="AlphaFoldDB" id="A0A183AKP1"/>
<name>A0A183AKP1_9TREM</name>
<feature type="domain" description="RNA-binding protein vts1-like alpha-helical" evidence="2">
    <location>
        <begin position="23"/>
        <end position="65"/>
    </location>
</feature>
<feature type="compositionally biased region" description="Polar residues" evidence="1">
    <location>
        <begin position="361"/>
        <end position="376"/>
    </location>
</feature>
<dbReference type="Pfam" id="PF26034">
    <property type="entry name" value="PHAT_SMAUG"/>
    <property type="match status" value="1"/>
</dbReference>
<evidence type="ECO:0000313" key="6">
    <source>
        <dbReference type="WBParaSite" id="ECPE_0000754201-mRNA-1"/>
    </source>
</evidence>
<feature type="region of interest" description="Disordered" evidence="1">
    <location>
        <begin position="473"/>
        <end position="519"/>
    </location>
</feature>
<proteinExistence type="predicted"/>
<dbReference type="PANTHER" id="PTHR16195:SF16">
    <property type="entry name" value="ZINC FINGER CCHC DOMAIN-CONTAINING PROTEIN 14"/>
    <property type="match status" value="1"/>
</dbReference>
<feature type="domain" description="SMAUG/ZCCHC2-like PHAT" evidence="3">
    <location>
        <begin position="133"/>
        <end position="257"/>
    </location>
</feature>
<feature type="compositionally biased region" description="Polar residues" evidence="1">
    <location>
        <begin position="555"/>
        <end position="566"/>
    </location>
</feature>
<reference evidence="4 5" key="2">
    <citation type="submission" date="2018-11" db="EMBL/GenBank/DDBJ databases">
        <authorList>
            <consortium name="Pathogen Informatics"/>
        </authorList>
    </citation>
    <scope>NUCLEOTIDE SEQUENCE [LARGE SCALE GENOMIC DNA]</scope>
    <source>
        <strain evidence="4 5">Egypt</strain>
    </source>
</reference>
<dbReference type="Pfam" id="PF25479">
    <property type="entry name" value="Vts1"/>
    <property type="match status" value="1"/>
</dbReference>
<protein>
    <submittedName>
        <fullName evidence="6">CCHC-type domain-containing protein</fullName>
    </submittedName>
</protein>
<feature type="compositionally biased region" description="Polar residues" evidence="1">
    <location>
        <begin position="440"/>
        <end position="454"/>
    </location>
</feature>
<evidence type="ECO:0000259" key="2">
    <source>
        <dbReference type="Pfam" id="PF25479"/>
    </source>
</evidence>
<dbReference type="InterPro" id="IPR042344">
    <property type="entry name" value="ZCCHC14"/>
</dbReference>
<dbReference type="InterPro" id="IPR058599">
    <property type="entry name" value="PHAT_Smg/ZCCHC2-like"/>
</dbReference>
<dbReference type="WBParaSite" id="ECPE_0000754201-mRNA-1">
    <property type="protein sequence ID" value="ECPE_0000754201-mRNA-1"/>
    <property type="gene ID" value="ECPE_0000754201"/>
</dbReference>
<feature type="compositionally biased region" description="Polar residues" evidence="1">
    <location>
        <begin position="793"/>
        <end position="807"/>
    </location>
</feature>